<dbReference type="GO" id="GO:0008270">
    <property type="term" value="F:zinc ion binding"/>
    <property type="evidence" value="ECO:0007669"/>
    <property type="project" value="InterPro"/>
</dbReference>
<feature type="region of interest" description="Disordered" evidence="8">
    <location>
        <begin position="572"/>
        <end position="602"/>
    </location>
</feature>
<comment type="subcellular location">
    <subcellularLocation>
        <location evidence="1">Nucleus</location>
    </subcellularLocation>
</comment>
<dbReference type="Proteomes" id="UP000245884">
    <property type="component" value="Unassembled WGS sequence"/>
</dbReference>
<feature type="compositionally biased region" description="Polar residues" evidence="8">
    <location>
        <begin position="302"/>
        <end position="325"/>
    </location>
</feature>
<reference evidence="10 11" key="1">
    <citation type="journal article" date="2018" name="Mol. Biol. Evol.">
        <title>Broad Genomic Sampling Reveals a Smut Pathogenic Ancestry of the Fungal Clade Ustilaginomycotina.</title>
        <authorList>
            <person name="Kijpornyongpan T."/>
            <person name="Mondo S.J."/>
            <person name="Barry K."/>
            <person name="Sandor L."/>
            <person name="Lee J."/>
            <person name="Lipzen A."/>
            <person name="Pangilinan J."/>
            <person name="LaButti K."/>
            <person name="Hainaut M."/>
            <person name="Henrissat B."/>
            <person name="Grigoriev I.V."/>
            <person name="Spatafora J.W."/>
            <person name="Aime M.C."/>
        </authorList>
    </citation>
    <scope>NUCLEOTIDE SEQUENCE [LARGE SCALE GENOMIC DNA]</scope>
    <source>
        <strain evidence="10 11">MCA 5214</strain>
    </source>
</reference>
<evidence type="ECO:0000256" key="3">
    <source>
        <dbReference type="ARBA" id="ARBA00022833"/>
    </source>
</evidence>
<dbReference type="AlphaFoldDB" id="A0A316UPI2"/>
<feature type="compositionally biased region" description="Low complexity" evidence="8">
    <location>
        <begin position="28"/>
        <end position="41"/>
    </location>
</feature>
<keyword evidence="5" id="KW-0238">DNA-binding</keyword>
<keyword evidence="6" id="KW-0804">Transcription</keyword>
<feature type="region of interest" description="Disordered" evidence="8">
    <location>
        <begin position="1"/>
        <end position="54"/>
    </location>
</feature>
<dbReference type="PROSITE" id="PS00463">
    <property type="entry name" value="ZN2_CY6_FUNGAL_1"/>
    <property type="match status" value="1"/>
</dbReference>
<dbReference type="PANTHER" id="PTHR31986:SF7">
    <property type="entry name" value="REGULATOR OF DRUG SENSITIVITY 2"/>
    <property type="match status" value="1"/>
</dbReference>
<evidence type="ECO:0000259" key="9">
    <source>
        <dbReference type="PROSITE" id="PS50048"/>
    </source>
</evidence>
<keyword evidence="7" id="KW-0539">Nucleus</keyword>
<evidence type="ECO:0000256" key="2">
    <source>
        <dbReference type="ARBA" id="ARBA00022723"/>
    </source>
</evidence>
<dbReference type="OrthoDB" id="65716at2759"/>
<dbReference type="RefSeq" id="XP_025361828.1">
    <property type="nucleotide sequence ID" value="XM_025506375.1"/>
</dbReference>
<feature type="region of interest" description="Disordered" evidence="8">
    <location>
        <begin position="89"/>
        <end position="129"/>
    </location>
</feature>
<dbReference type="SUPFAM" id="SSF57701">
    <property type="entry name" value="Zn2/Cys6 DNA-binding domain"/>
    <property type="match status" value="1"/>
</dbReference>
<dbReference type="GO" id="GO:0000977">
    <property type="term" value="F:RNA polymerase II transcription regulatory region sequence-specific DNA binding"/>
    <property type="evidence" value="ECO:0007669"/>
    <property type="project" value="TreeGrafter"/>
</dbReference>
<evidence type="ECO:0000256" key="5">
    <source>
        <dbReference type="ARBA" id="ARBA00023125"/>
    </source>
</evidence>
<dbReference type="PANTHER" id="PTHR31986">
    <property type="entry name" value="REGULATOR OF DRUG SENSITIVITY 2"/>
    <property type="match status" value="1"/>
</dbReference>
<keyword evidence="11" id="KW-1185">Reference proteome</keyword>
<dbReference type="GeneID" id="37028198"/>
<keyword evidence="2" id="KW-0479">Metal-binding</keyword>
<dbReference type="Pfam" id="PF24990">
    <property type="entry name" value="PAS_13"/>
    <property type="match status" value="1"/>
</dbReference>
<evidence type="ECO:0000256" key="8">
    <source>
        <dbReference type="SAM" id="MobiDB-lite"/>
    </source>
</evidence>
<name>A0A316UPI2_9BASI</name>
<gene>
    <name evidence="10" type="ORF">BDZ90DRAFT_232760</name>
</gene>
<feature type="region of interest" description="Disordered" evidence="8">
    <location>
        <begin position="200"/>
        <end position="239"/>
    </location>
</feature>
<feature type="domain" description="Zn(2)-C6 fungal-type" evidence="9">
    <location>
        <begin position="55"/>
        <end position="84"/>
    </location>
</feature>
<accession>A0A316UPI2</accession>
<dbReference type="Gene3D" id="4.10.240.10">
    <property type="entry name" value="Zn(2)-C6 fungal-type DNA-binding domain"/>
    <property type="match status" value="1"/>
</dbReference>
<dbReference type="FunFam" id="4.10.240.10:FF:000002">
    <property type="entry name" value="Zn cluster transcription factor Rds2"/>
    <property type="match status" value="1"/>
</dbReference>
<sequence length="637" mass="67023">MATQQSAEETGPSTSAASQGSMSPPPRASTDAPASSSSSSTARKKEQKKRKVGQACVYCRRSHMTCDSERPCKRCIKRDIGHLCHDETPGKGHGHAHHAMPKKKASSPDSATSTSVLPSTSAAEASSSLASIPPTAAPLAANPPATSPPNAEALSAYISALTNTGAASTNGGPYSSQSPAGALRSNDQLSINDVFRPGAGLAGQRQSLGSDPSMIPGPIEGSGAVPPLPQDPWSQITSSAAGLGGAGFLGLGGSDGMQYGGFGGGGGDAAGGNEFNLLSEFLESLDGPSNTGEGMPSYDPSAASTSFDPMNWGDSTIASQQSPPARNTRKRGPSPTLDTSPAPTHKRQISTGEALGAYAPPTLKGFSTKTEKFFLTAADQVDGPREQRLSKVIQAKYDAGLLRPYNYVKGYARLNTWMERNVSPAAKRRILKPLSIFRPRFRAVAQSLSDVDLIFIEEAFERLLLDYDRVFSTQGIPACLWRRTGEIYKGNREFAELVGVSYEELREGRLCIYELMEEESACNYWEKYGAVSFDPGQKAVLTSCVLTAKQGSAPRGTFSRNAVGNDASGAATSVVGRSGTGSRRNSVIAAEGEGEAEASRTSAQPTITKIHCCFSFTIRRDGWGCPMLIAGNFLPAI</sequence>
<evidence type="ECO:0000256" key="7">
    <source>
        <dbReference type="ARBA" id="ARBA00023242"/>
    </source>
</evidence>
<organism evidence="10 11">
    <name type="scientific">Jaminaea rosea</name>
    <dbReference type="NCBI Taxonomy" id="1569628"/>
    <lineage>
        <taxon>Eukaryota</taxon>
        <taxon>Fungi</taxon>
        <taxon>Dikarya</taxon>
        <taxon>Basidiomycota</taxon>
        <taxon>Ustilaginomycotina</taxon>
        <taxon>Exobasidiomycetes</taxon>
        <taxon>Microstromatales</taxon>
        <taxon>Microstromatales incertae sedis</taxon>
        <taxon>Jaminaea</taxon>
    </lineage>
</organism>
<dbReference type="InterPro" id="IPR056751">
    <property type="entry name" value="PAS_13"/>
</dbReference>
<evidence type="ECO:0000256" key="6">
    <source>
        <dbReference type="ARBA" id="ARBA00023163"/>
    </source>
</evidence>
<dbReference type="InterPro" id="IPR036864">
    <property type="entry name" value="Zn2-C6_fun-type_DNA-bd_sf"/>
</dbReference>
<evidence type="ECO:0000256" key="4">
    <source>
        <dbReference type="ARBA" id="ARBA00023015"/>
    </source>
</evidence>
<dbReference type="Pfam" id="PF00172">
    <property type="entry name" value="Zn_clus"/>
    <property type="match status" value="1"/>
</dbReference>
<dbReference type="GO" id="GO:0000981">
    <property type="term" value="F:DNA-binding transcription factor activity, RNA polymerase II-specific"/>
    <property type="evidence" value="ECO:0007669"/>
    <property type="project" value="InterPro"/>
</dbReference>
<dbReference type="EMBL" id="KZ819669">
    <property type="protein sequence ID" value="PWN27216.1"/>
    <property type="molecule type" value="Genomic_DNA"/>
</dbReference>
<feature type="compositionally biased region" description="Polar residues" evidence="8">
    <location>
        <begin position="1"/>
        <end position="22"/>
    </location>
</feature>
<feature type="region of interest" description="Disordered" evidence="8">
    <location>
        <begin position="284"/>
        <end position="354"/>
    </location>
</feature>
<proteinExistence type="predicted"/>
<dbReference type="GO" id="GO:0005634">
    <property type="term" value="C:nucleus"/>
    <property type="evidence" value="ECO:0007669"/>
    <property type="project" value="UniProtKB-SubCell"/>
</dbReference>
<dbReference type="SMART" id="SM00066">
    <property type="entry name" value="GAL4"/>
    <property type="match status" value="1"/>
</dbReference>
<dbReference type="CDD" id="cd00067">
    <property type="entry name" value="GAL4"/>
    <property type="match status" value="1"/>
</dbReference>
<dbReference type="STRING" id="1569628.A0A316UPI2"/>
<protein>
    <recommendedName>
        <fullName evidence="9">Zn(2)-C6 fungal-type domain-containing protein</fullName>
    </recommendedName>
</protein>
<keyword evidence="3" id="KW-0862">Zinc</keyword>
<dbReference type="PROSITE" id="PS50048">
    <property type="entry name" value="ZN2_CY6_FUNGAL_2"/>
    <property type="match status" value="1"/>
</dbReference>
<feature type="compositionally biased region" description="Low complexity" evidence="8">
    <location>
        <begin position="119"/>
        <end position="129"/>
    </location>
</feature>
<keyword evidence="4" id="KW-0805">Transcription regulation</keyword>
<evidence type="ECO:0000313" key="11">
    <source>
        <dbReference type="Proteomes" id="UP000245884"/>
    </source>
</evidence>
<evidence type="ECO:0000313" key="10">
    <source>
        <dbReference type="EMBL" id="PWN27216.1"/>
    </source>
</evidence>
<evidence type="ECO:0000256" key="1">
    <source>
        <dbReference type="ARBA" id="ARBA00004123"/>
    </source>
</evidence>
<dbReference type="InterPro" id="IPR001138">
    <property type="entry name" value="Zn2Cys6_DnaBD"/>
</dbReference>
<feature type="compositionally biased region" description="Basic residues" evidence="8">
    <location>
        <begin position="92"/>
        <end position="105"/>
    </location>
</feature>
<feature type="compositionally biased region" description="Polar residues" evidence="8">
    <location>
        <begin position="107"/>
        <end position="118"/>
    </location>
</feature>
<dbReference type="InterPro" id="IPR053045">
    <property type="entry name" value="Zinc_cluster_trans_reg"/>
</dbReference>